<gene>
    <name evidence="7" type="ORF">B4U80_04964</name>
</gene>
<dbReference type="Proteomes" id="UP000288716">
    <property type="component" value="Unassembled WGS sequence"/>
</dbReference>
<keyword evidence="8" id="KW-1185">Reference proteome</keyword>
<comment type="caution">
    <text evidence="7">The sequence shown here is derived from an EMBL/GenBank/DDBJ whole genome shotgun (WGS) entry which is preliminary data.</text>
</comment>
<keyword evidence="3 6" id="KW-1133">Transmembrane helix</keyword>
<evidence type="ECO:0000256" key="1">
    <source>
        <dbReference type="ARBA" id="ARBA00004141"/>
    </source>
</evidence>
<proteinExistence type="predicted"/>
<dbReference type="PANTHER" id="PTHR11040">
    <property type="entry name" value="ZINC/IRON TRANSPORTER"/>
    <property type="match status" value="1"/>
</dbReference>
<dbReference type="GO" id="GO:0005385">
    <property type="term" value="F:zinc ion transmembrane transporter activity"/>
    <property type="evidence" value="ECO:0007669"/>
    <property type="project" value="TreeGrafter"/>
</dbReference>
<comment type="subcellular location">
    <subcellularLocation>
        <location evidence="1">Membrane</location>
        <topology evidence="1">Multi-pass membrane protein</topology>
    </subcellularLocation>
</comment>
<accession>A0A443S8Y5</accession>
<dbReference type="InterPro" id="IPR003689">
    <property type="entry name" value="ZIP"/>
</dbReference>
<feature type="transmembrane region" description="Helical" evidence="6">
    <location>
        <begin position="214"/>
        <end position="232"/>
    </location>
</feature>
<dbReference type="Pfam" id="PF02535">
    <property type="entry name" value="Zip"/>
    <property type="match status" value="1"/>
</dbReference>
<feature type="transmembrane region" description="Helical" evidence="6">
    <location>
        <begin position="149"/>
        <end position="170"/>
    </location>
</feature>
<evidence type="ECO:0000313" key="7">
    <source>
        <dbReference type="EMBL" id="RWS23977.1"/>
    </source>
</evidence>
<dbReference type="EMBL" id="NCKV01005580">
    <property type="protein sequence ID" value="RWS23977.1"/>
    <property type="molecule type" value="Genomic_DNA"/>
</dbReference>
<dbReference type="OrthoDB" id="448280at2759"/>
<evidence type="ECO:0000256" key="2">
    <source>
        <dbReference type="ARBA" id="ARBA00022692"/>
    </source>
</evidence>
<feature type="compositionally biased region" description="Polar residues" evidence="5">
    <location>
        <begin position="48"/>
        <end position="60"/>
    </location>
</feature>
<feature type="transmembrane region" description="Helical" evidence="6">
    <location>
        <begin position="120"/>
        <end position="143"/>
    </location>
</feature>
<evidence type="ECO:0000256" key="6">
    <source>
        <dbReference type="SAM" id="Phobius"/>
    </source>
</evidence>
<dbReference type="STRING" id="299467.A0A443S8Y5"/>
<feature type="transmembrane region" description="Helical" evidence="6">
    <location>
        <begin position="182"/>
        <end position="202"/>
    </location>
</feature>
<dbReference type="GO" id="GO:0005886">
    <property type="term" value="C:plasma membrane"/>
    <property type="evidence" value="ECO:0007669"/>
    <property type="project" value="TreeGrafter"/>
</dbReference>
<dbReference type="VEuPathDB" id="VectorBase:LDEU008064"/>
<dbReference type="AlphaFoldDB" id="A0A443S8Y5"/>
<name>A0A443S8Y5_9ACAR</name>
<keyword evidence="4 6" id="KW-0472">Membrane</keyword>
<feature type="region of interest" description="Disordered" evidence="5">
    <location>
        <begin position="48"/>
        <end position="78"/>
    </location>
</feature>
<reference evidence="7 8" key="1">
    <citation type="journal article" date="2018" name="Gigascience">
        <title>Genomes of trombidid mites reveal novel predicted allergens and laterally-transferred genes associated with secondary metabolism.</title>
        <authorList>
            <person name="Dong X."/>
            <person name="Chaisiri K."/>
            <person name="Xia D."/>
            <person name="Armstrong S.D."/>
            <person name="Fang Y."/>
            <person name="Donnelly M.J."/>
            <person name="Kadowaki T."/>
            <person name="McGarry J.W."/>
            <person name="Darby A.C."/>
            <person name="Makepeace B.L."/>
        </authorList>
    </citation>
    <scope>NUCLEOTIDE SEQUENCE [LARGE SCALE GENOMIC DNA]</scope>
    <source>
        <strain evidence="7">UoL-UT</strain>
    </source>
</reference>
<keyword evidence="2 6" id="KW-0812">Transmembrane</keyword>
<feature type="transmembrane region" description="Helical" evidence="6">
    <location>
        <begin position="244"/>
        <end position="263"/>
    </location>
</feature>
<dbReference type="PANTHER" id="PTHR11040:SF203">
    <property type="entry name" value="FI18611P1-RELATED"/>
    <property type="match status" value="1"/>
</dbReference>
<sequence>MNKKKTSDDDQQSDRNYPVAELITCGGFFIVYFIEEIAHRFFHKKPHSNQLQSESNNVTASHLHHKSDNNDGHDEDESTKCMLADSNAQTLNYGSLDAVVVSPREKYVNRRSVDSHEESMLNVIIIVIALSFHSLFEGMAIGLQDTVAHVWQLVIAIGIHKLVISFTVGVELVNETKSAKKIIVHLLIFALMTPLGIALAAAARLQVDKLTTGILSAIATGSLLYITFLHILAKEKISSKLPGLLQFLGVLCGFGAMALLQYATEPLDID</sequence>
<evidence type="ECO:0000256" key="4">
    <source>
        <dbReference type="ARBA" id="ARBA00023136"/>
    </source>
</evidence>
<protein>
    <submittedName>
        <fullName evidence="7">Zinc transporter ZIP1-like protein</fullName>
    </submittedName>
</protein>
<evidence type="ECO:0000313" key="8">
    <source>
        <dbReference type="Proteomes" id="UP000288716"/>
    </source>
</evidence>
<evidence type="ECO:0000256" key="5">
    <source>
        <dbReference type="SAM" id="MobiDB-lite"/>
    </source>
</evidence>
<organism evidence="7 8">
    <name type="scientific">Leptotrombidium deliense</name>
    <dbReference type="NCBI Taxonomy" id="299467"/>
    <lineage>
        <taxon>Eukaryota</taxon>
        <taxon>Metazoa</taxon>
        <taxon>Ecdysozoa</taxon>
        <taxon>Arthropoda</taxon>
        <taxon>Chelicerata</taxon>
        <taxon>Arachnida</taxon>
        <taxon>Acari</taxon>
        <taxon>Acariformes</taxon>
        <taxon>Trombidiformes</taxon>
        <taxon>Prostigmata</taxon>
        <taxon>Anystina</taxon>
        <taxon>Parasitengona</taxon>
        <taxon>Trombiculoidea</taxon>
        <taxon>Trombiculidae</taxon>
        <taxon>Leptotrombidium</taxon>
    </lineage>
</organism>
<evidence type="ECO:0000256" key="3">
    <source>
        <dbReference type="ARBA" id="ARBA00022989"/>
    </source>
</evidence>